<dbReference type="AlphaFoldDB" id="A0A819W0X7"/>
<dbReference type="EMBL" id="CAJOBB010005104">
    <property type="protein sequence ID" value="CAF4115798.1"/>
    <property type="molecule type" value="Genomic_DNA"/>
</dbReference>
<feature type="transmembrane region" description="Helical" evidence="1">
    <location>
        <begin position="38"/>
        <end position="57"/>
    </location>
</feature>
<feature type="transmembrane region" description="Helical" evidence="1">
    <location>
        <begin position="500"/>
        <end position="521"/>
    </location>
</feature>
<organism evidence="2 3">
    <name type="scientific">Adineta steineri</name>
    <dbReference type="NCBI Taxonomy" id="433720"/>
    <lineage>
        <taxon>Eukaryota</taxon>
        <taxon>Metazoa</taxon>
        <taxon>Spiralia</taxon>
        <taxon>Gnathifera</taxon>
        <taxon>Rotifera</taxon>
        <taxon>Eurotatoria</taxon>
        <taxon>Bdelloidea</taxon>
        <taxon>Adinetida</taxon>
        <taxon>Adinetidae</taxon>
        <taxon>Adineta</taxon>
    </lineage>
</organism>
<gene>
    <name evidence="2" type="ORF">KXQ929_LOCUS35346</name>
</gene>
<evidence type="ECO:0000313" key="3">
    <source>
        <dbReference type="Proteomes" id="UP000663868"/>
    </source>
</evidence>
<evidence type="ECO:0000313" key="2">
    <source>
        <dbReference type="EMBL" id="CAF4115798.1"/>
    </source>
</evidence>
<sequence>MPLNWFLKFKTKIKRINLFQDIDETNEEDLKNQKISTIIFLILFTISIVALFLYSSLTPITKTVVVEQPSLPDYKQLEEKYSNTLLCPCTNVSNEYNKFISSFTPIFNQVCSSDFVSDKWLNYVNYRLLLETQYHFFLDFRHSAYGFFAMLRTLCVLAKQTIDDQLISFYSTALLTENTISEDIYLANINAIRDQFTNASANDFIITLDSVLSVGRVSNFVVNRLGTYWALLLTVYQNTKFNPGWIGQQYPIGINCLPASVYCSTTTGIYLRKLFNETSSDLWWGEIYVAELQFEVSGVLVGGFILDSVLQSNLACLYNESCLSQLNTYLNDSLSPFNVTPLAVPPSASSLPTINDLAKQLMVDFWQLNSSYQHYFNACNPLTCTYTYTHQFDILFIITTVISFIGGVVTLLMIVILPTVKFLRKKVKTFNRLLSSSSSLSSEVVPYETNIERQAVGVTTEQQTSLFVKIKMFLLNLNFFSNPDKNSEWYLHSQRLSTRFFIISIITAFLILILYASTYSVTKTITINQPSIDVYSTLQGEYSQTLTCPCSSTTNEQSQFISFQPTLHPVCHSDFITHNWTNFLTTKDGIILYPNDFRYVIQQFFPVISLFCELSLKTINNEIIIFNSTKYITKSVQEIDLFNSQTQQLISNMKQTTANSFQLSISMLRQTVWGNALFSTLGYAYVPDPTINYDNNSTINLNNLNVIFYPNYYQPSNATSCSCKIQPTTCNVLSDISYWNYTVPSSPIYNLFTVPGYYTGCYASESIFRSNFECFFDQTCLQTIYNLTYSISAYPFNAIAMQSNSSRYNVTTSVQEIIDNLMIEEWNNETSFQFYYKQCNPYLCSYSYDIKGDISYVFAITFGLIGGLTTILKTIIPSIVLMIRRWRQKRKIGTDQSIINQGIPTRTIGQRLKISTLTFNLFKNRNKRSEEQLQQQRFSTRFFLIITLMTLLILVFYVSFENVTYTIIKNNPTIIEFNRLYQEYPNTLQCPCQTYSITYEQFISFQHHLHSICSSTFVDETSQWLIIDYPQTMPKNIYGQPEYSTRKDDFRQIGSPFFQLLNSFCNLSSKAINTELTKFYSNRFITLNLITFEQFETQTNQLINQFLQNTARSFISSLFFVENMTAANMLFSAFQSDSLYSAASPLYEYNDLSFVDYQYDYDRTDQLYNSNETGINCDCQSTPWCIQQAIVYDLDTITQLFSPP</sequence>
<keyword evidence="1" id="KW-0472">Membrane</keyword>
<keyword evidence="1" id="KW-1133">Transmembrane helix</keyword>
<feature type="non-terminal residue" evidence="2">
    <location>
        <position position="1"/>
    </location>
</feature>
<feature type="transmembrane region" description="Helical" evidence="1">
    <location>
        <begin position="856"/>
        <end position="883"/>
    </location>
</feature>
<feature type="transmembrane region" description="Helical" evidence="1">
    <location>
        <begin position="394"/>
        <end position="417"/>
    </location>
</feature>
<keyword evidence="1" id="KW-0812">Transmembrane</keyword>
<evidence type="ECO:0000256" key="1">
    <source>
        <dbReference type="SAM" id="Phobius"/>
    </source>
</evidence>
<dbReference type="Proteomes" id="UP000663868">
    <property type="component" value="Unassembled WGS sequence"/>
</dbReference>
<comment type="caution">
    <text evidence="2">The sequence shown here is derived from an EMBL/GenBank/DDBJ whole genome shotgun (WGS) entry which is preliminary data.</text>
</comment>
<protein>
    <submittedName>
        <fullName evidence="2">Uncharacterized protein</fullName>
    </submittedName>
</protein>
<feature type="transmembrane region" description="Helical" evidence="1">
    <location>
        <begin position="942"/>
        <end position="960"/>
    </location>
</feature>
<reference evidence="2" key="1">
    <citation type="submission" date="2021-02" db="EMBL/GenBank/DDBJ databases">
        <authorList>
            <person name="Nowell W R."/>
        </authorList>
    </citation>
    <scope>NUCLEOTIDE SEQUENCE</scope>
</reference>
<proteinExistence type="predicted"/>
<name>A0A819W0X7_9BILA</name>
<accession>A0A819W0X7</accession>